<dbReference type="PANTHER" id="PTHR30027:SF3">
    <property type="entry name" value="16S RRNA (URACIL(1498)-N(3))-METHYLTRANSFERASE"/>
    <property type="match status" value="1"/>
</dbReference>
<dbReference type="AlphaFoldDB" id="A0A4Q9KNE8"/>
<evidence type="ECO:0000313" key="15">
    <source>
        <dbReference type="EMBL" id="TBT95815.1"/>
    </source>
</evidence>
<dbReference type="Pfam" id="PF04452">
    <property type="entry name" value="Methyltrans_RNA"/>
    <property type="match status" value="1"/>
</dbReference>
<evidence type="ECO:0000256" key="6">
    <source>
        <dbReference type="ARBA" id="ARBA00022552"/>
    </source>
</evidence>
<dbReference type="Gene3D" id="2.40.240.20">
    <property type="entry name" value="Hypothetical PUA domain-like, domain 1"/>
    <property type="match status" value="1"/>
</dbReference>
<feature type="domain" description="Ribosomal RNA small subunit methyltransferase E methyltransferase" evidence="13">
    <location>
        <begin position="80"/>
        <end position="238"/>
    </location>
</feature>
<dbReference type="PIRSF" id="PIRSF015601">
    <property type="entry name" value="MTase_slr0722"/>
    <property type="match status" value="1"/>
</dbReference>
<evidence type="ECO:0000313" key="16">
    <source>
        <dbReference type="Proteomes" id="UP000291933"/>
    </source>
</evidence>
<dbReference type="EC" id="2.1.1.193" evidence="3 12"/>
<keyword evidence="9 12" id="KW-0949">S-adenosyl-L-methionine</keyword>
<name>A0A4Q9KNE8_PROTD</name>
<keyword evidence="16" id="KW-1185">Reference proteome</keyword>
<dbReference type="Gene3D" id="3.40.1280.10">
    <property type="match status" value="1"/>
</dbReference>
<dbReference type="SUPFAM" id="SSF88697">
    <property type="entry name" value="PUA domain-like"/>
    <property type="match status" value="1"/>
</dbReference>
<dbReference type="SUPFAM" id="SSF75217">
    <property type="entry name" value="alpha/beta knot"/>
    <property type="match status" value="1"/>
</dbReference>
<accession>A0A4Q9KNE8</accession>
<dbReference type="OrthoDB" id="9808126at2"/>
<comment type="similarity">
    <text evidence="2 12">Belongs to the RNA methyltransferase RsmE family.</text>
</comment>
<evidence type="ECO:0000256" key="2">
    <source>
        <dbReference type="ARBA" id="ARBA00005528"/>
    </source>
</evidence>
<dbReference type="InterPro" id="IPR029028">
    <property type="entry name" value="Alpha/beta_knot_MTases"/>
</dbReference>
<comment type="subcellular location">
    <subcellularLocation>
        <location evidence="1 12">Cytoplasm</location>
    </subcellularLocation>
</comment>
<dbReference type="PANTHER" id="PTHR30027">
    <property type="entry name" value="RIBOSOMAL RNA SMALL SUBUNIT METHYLTRANSFERASE E"/>
    <property type="match status" value="1"/>
</dbReference>
<comment type="catalytic activity">
    <reaction evidence="11 12">
        <text>uridine(1498) in 16S rRNA + S-adenosyl-L-methionine = N(3)-methyluridine(1498) in 16S rRNA + S-adenosyl-L-homocysteine + H(+)</text>
        <dbReference type="Rhea" id="RHEA:42920"/>
        <dbReference type="Rhea" id="RHEA-COMP:10283"/>
        <dbReference type="Rhea" id="RHEA-COMP:10284"/>
        <dbReference type="ChEBI" id="CHEBI:15378"/>
        <dbReference type="ChEBI" id="CHEBI:57856"/>
        <dbReference type="ChEBI" id="CHEBI:59789"/>
        <dbReference type="ChEBI" id="CHEBI:65315"/>
        <dbReference type="ChEBI" id="CHEBI:74502"/>
        <dbReference type="EC" id="2.1.1.193"/>
    </reaction>
</comment>
<comment type="caution">
    <text evidence="15">The sequence shown here is derived from an EMBL/GenBank/DDBJ whole genome shotgun (WGS) entry which is preliminary data.</text>
</comment>
<evidence type="ECO:0000256" key="5">
    <source>
        <dbReference type="ARBA" id="ARBA00022490"/>
    </source>
</evidence>
<sequence>MTEALFLAEFSDPTVGDEITLSGDEGRHAVAVRRIAVGERILLSDGAGTAVRGEVLSTEKASLSLRVDEVLRTPTRDRRYIAAQALAKGDRAELAVEVMTEMGIDEVVPWQAARSIVKWVPDRAERHLAKWRSTAREATKQSRRFLVPVVTVPMSTRELALRVPETALTLILHEEASVPLASVALPASGDVMIVIGPEGGIAPDELEALTAAGGVPVSISDGVLRTSTAGVVALAQLQALGAR</sequence>
<dbReference type="InterPro" id="IPR015947">
    <property type="entry name" value="PUA-like_sf"/>
</dbReference>
<dbReference type="InterPro" id="IPR046886">
    <property type="entry name" value="RsmE_MTase_dom"/>
</dbReference>
<evidence type="ECO:0000256" key="10">
    <source>
        <dbReference type="ARBA" id="ARBA00025699"/>
    </source>
</evidence>
<evidence type="ECO:0000259" key="13">
    <source>
        <dbReference type="Pfam" id="PF04452"/>
    </source>
</evidence>
<dbReference type="InterPro" id="IPR046887">
    <property type="entry name" value="RsmE_PUA-like"/>
</dbReference>
<evidence type="ECO:0000256" key="3">
    <source>
        <dbReference type="ARBA" id="ARBA00012328"/>
    </source>
</evidence>
<dbReference type="NCBIfam" id="TIGR00046">
    <property type="entry name" value="RsmE family RNA methyltransferase"/>
    <property type="match status" value="1"/>
</dbReference>
<dbReference type="InterPro" id="IPR006700">
    <property type="entry name" value="RsmE"/>
</dbReference>
<keyword evidence="8 12" id="KW-0808">Transferase</keyword>
<evidence type="ECO:0000256" key="1">
    <source>
        <dbReference type="ARBA" id="ARBA00004496"/>
    </source>
</evidence>
<dbReference type="RefSeq" id="WP_131170930.1">
    <property type="nucleotide sequence ID" value="NZ_FXTL01000002.1"/>
</dbReference>
<evidence type="ECO:0000256" key="11">
    <source>
        <dbReference type="ARBA" id="ARBA00047944"/>
    </source>
</evidence>
<dbReference type="Proteomes" id="UP000291933">
    <property type="component" value="Unassembled WGS sequence"/>
</dbReference>
<evidence type="ECO:0000256" key="8">
    <source>
        <dbReference type="ARBA" id="ARBA00022679"/>
    </source>
</evidence>
<protein>
    <recommendedName>
        <fullName evidence="4 12">Ribosomal RNA small subunit methyltransferase E</fullName>
        <ecNumber evidence="3 12">2.1.1.193</ecNumber>
    </recommendedName>
</protein>
<evidence type="ECO:0000256" key="9">
    <source>
        <dbReference type="ARBA" id="ARBA00022691"/>
    </source>
</evidence>
<gene>
    <name evidence="15" type="ORF">ET996_02215</name>
</gene>
<dbReference type="InterPro" id="IPR029026">
    <property type="entry name" value="tRNA_m1G_MTases_N"/>
</dbReference>
<keyword evidence="7 12" id="KW-0489">Methyltransferase</keyword>
<evidence type="ECO:0000256" key="7">
    <source>
        <dbReference type="ARBA" id="ARBA00022603"/>
    </source>
</evidence>
<evidence type="ECO:0000259" key="14">
    <source>
        <dbReference type="Pfam" id="PF20260"/>
    </source>
</evidence>
<reference evidence="15 16" key="1">
    <citation type="submission" date="2019-01" db="EMBL/GenBank/DDBJ databases">
        <title>Lactibacter flavus gen. nov., sp. nov., a novel bacterium of the family Propionibacteriaceae isolated from raw milk and dairy products.</title>
        <authorList>
            <person name="Huptas C."/>
            <person name="Wenning M."/>
            <person name="Breitenwieser F."/>
            <person name="Doll E."/>
            <person name="Von Neubeck M."/>
            <person name="Busse H.-J."/>
            <person name="Scherer S."/>
        </authorList>
    </citation>
    <scope>NUCLEOTIDE SEQUENCE [LARGE SCALE GENOMIC DNA]</scope>
    <source>
        <strain evidence="15 16">DSM 22130</strain>
    </source>
</reference>
<dbReference type="EMBL" id="SDMR01000002">
    <property type="protein sequence ID" value="TBT95815.1"/>
    <property type="molecule type" value="Genomic_DNA"/>
</dbReference>
<comment type="function">
    <text evidence="10 12">Specifically methylates the N3 position of the uracil ring of uridine 1498 (m3U1498) in 16S rRNA. Acts on the fully assembled 30S ribosomal subunit.</text>
</comment>
<dbReference type="GO" id="GO:0005737">
    <property type="term" value="C:cytoplasm"/>
    <property type="evidence" value="ECO:0007669"/>
    <property type="project" value="UniProtKB-SubCell"/>
</dbReference>
<dbReference type="CDD" id="cd18084">
    <property type="entry name" value="RsmE-like"/>
    <property type="match status" value="1"/>
</dbReference>
<dbReference type="NCBIfam" id="NF008693">
    <property type="entry name" value="PRK11713.2-3"/>
    <property type="match status" value="1"/>
</dbReference>
<keyword evidence="6 12" id="KW-0698">rRNA processing</keyword>
<proteinExistence type="inferred from homology"/>
<dbReference type="Pfam" id="PF20260">
    <property type="entry name" value="PUA_4"/>
    <property type="match status" value="1"/>
</dbReference>
<organism evidence="15 16">
    <name type="scientific">Propioniciclava tarda</name>
    <dbReference type="NCBI Taxonomy" id="433330"/>
    <lineage>
        <taxon>Bacteria</taxon>
        <taxon>Bacillati</taxon>
        <taxon>Actinomycetota</taxon>
        <taxon>Actinomycetes</taxon>
        <taxon>Propionibacteriales</taxon>
        <taxon>Propionibacteriaceae</taxon>
        <taxon>Propioniciclava</taxon>
    </lineage>
</organism>
<dbReference type="GO" id="GO:0070475">
    <property type="term" value="P:rRNA base methylation"/>
    <property type="evidence" value="ECO:0007669"/>
    <property type="project" value="TreeGrafter"/>
</dbReference>
<keyword evidence="5 12" id="KW-0963">Cytoplasm</keyword>
<dbReference type="GO" id="GO:0070042">
    <property type="term" value="F:rRNA (uridine-N3-)-methyltransferase activity"/>
    <property type="evidence" value="ECO:0007669"/>
    <property type="project" value="TreeGrafter"/>
</dbReference>
<evidence type="ECO:0000256" key="4">
    <source>
        <dbReference type="ARBA" id="ARBA00013673"/>
    </source>
</evidence>
<evidence type="ECO:0000256" key="12">
    <source>
        <dbReference type="PIRNR" id="PIRNR015601"/>
    </source>
</evidence>
<feature type="domain" description="Ribosomal RNA small subunit methyltransferase E PUA-like" evidence="14">
    <location>
        <begin position="21"/>
        <end position="67"/>
    </location>
</feature>